<dbReference type="Pfam" id="PF00884">
    <property type="entry name" value="Sulfatase"/>
    <property type="match status" value="1"/>
</dbReference>
<keyword evidence="11" id="KW-0325">Glycoprotein</keyword>
<evidence type="ECO:0000256" key="7">
    <source>
        <dbReference type="ARBA" id="ARBA00022692"/>
    </source>
</evidence>
<feature type="transmembrane region" description="Helical" evidence="13">
    <location>
        <begin position="615"/>
        <end position="636"/>
    </location>
</feature>
<dbReference type="Pfam" id="PF04987">
    <property type="entry name" value="PigN"/>
    <property type="match status" value="1"/>
</dbReference>
<evidence type="ECO:0000256" key="11">
    <source>
        <dbReference type="ARBA" id="ARBA00023180"/>
    </source>
</evidence>
<keyword evidence="6 13" id="KW-0808">Transferase</keyword>
<evidence type="ECO:0000256" key="3">
    <source>
        <dbReference type="ARBA" id="ARBA00008400"/>
    </source>
</evidence>
<feature type="transmembrane region" description="Helical" evidence="13">
    <location>
        <begin position="497"/>
        <end position="515"/>
    </location>
</feature>
<dbReference type="InterPro" id="IPR017852">
    <property type="entry name" value="GPI_EtnP_transferase_1_C"/>
</dbReference>
<dbReference type="CDD" id="cd16020">
    <property type="entry name" value="GPI_EPT_1"/>
    <property type="match status" value="1"/>
</dbReference>
<keyword evidence="5 13" id="KW-0337">GPI-anchor biosynthesis</keyword>
<comment type="pathway">
    <text evidence="2 13">Glycolipid biosynthesis; glycosylphosphatidylinositol-anchor biosynthesis.</text>
</comment>
<feature type="transmembrane region" description="Helical" evidence="13">
    <location>
        <begin position="521"/>
        <end position="542"/>
    </location>
</feature>
<sequence length="941" mass="107764">MASFFTPRVIFILIGVGFHLFYLWSIFDIYFISPLVHVSNSISSKPSSTSSSPAKRLFLIVGDGLRADTTFEFLEHPRTKQKQYLAPYLRDIALNHGTWGVSHTRMPTESRPGHVAMIAGFYEDVSAVTKGWKENPVDFDSCFNRSKHTFSFGSPDILPMFKSGATEGKVDTWMYGHEFEDFSSSSIELDAYSFNHFYKLLDNTTYDQNLNELVRQDGNIFFLHLLGCDTAGHSKRPYSAEYYDNVIYVNDQVEQLVPRIHEFFGDDDSAFIFTADHGMSAFGSHGDGHPNNTRTPLIAWGAGIKKPEKTQIDISDDYTKNWHLGNVSRNDVNQADIASLMSYLLGQDYPVNSVGELPLAYIENTQQNKMLSLLNNAKSILEQYKIKEQEVINHQFKYKPYSKFEKKSPEEYLSEIESLIQNGKVSEILIVDSIENLMKITLEGLYYLTTYNWILIRSIVTLGFIGWICYSFMVFLKSFILKHEKVPEASLTKTITLMTFFILLGSLMTYVLFYQNSTFNFYMYLLFPLYFWYNIMLNLNVLKVGAKKFFFDINDKENKQRSFKLVLMVILQIIGVFECIVYGFFKRNVFTVVFVLFSFYPLFMGVSIRSNLKKHILWVITCMSLSTFTTFDAVKIESLNKINVATIMTIIVSLLPMIVDNKIKKILNDDLYTRNLMLFQVSLIGAILCTTNLAVNSLSNNLGLPKTVQIINWCLFFVSLFVMPLAHIKTKHKSHNDADVRMLLIFITFAPTFVILSISFEMFFYFFFSMFLVQWVNLEVSLKEKTKHTNVENMQILRVSVIGFFLLQIAFFGTGNVASISSFSLDSVYRLLPIFDPFAMGALLVIKLIIPYVLLSASLGIINMKLHMEPYTISSLVISVSDILPLNFFYLLKTEGSWLDIGITISNYCLAILSSLFMIILEIVSHILLVGVNVEKKVKKD</sequence>
<feature type="transmembrane region" description="Helical" evidence="13">
    <location>
        <begin position="738"/>
        <end position="756"/>
    </location>
</feature>
<keyword evidence="10 13" id="KW-0472">Membrane</keyword>
<evidence type="ECO:0000256" key="12">
    <source>
        <dbReference type="ARBA" id="ARBA00023316"/>
    </source>
</evidence>
<reference evidence="17" key="1">
    <citation type="submission" date="2016-11" db="EMBL/GenBank/DDBJ databases">
        <authorList>
            <person name="Guldener U."/>
        </authorList>
    </citation>
    <scope>NUCLEOTIDE SEQUENCE [LARGE SCALE GENOMIC DNA]</scope>
</reference>
<dbReference type="InterPro" id="IPR000917">
    <property type="entry name" value="Sulfatase_N"/>
</dbReference>
<keyword evidence="7 13" id="KW-0812">Transmembrane</keyword>
<comment type="similarity">
    <text evidence="3 13">Belongs to the PIGG/PIGN/PIGO family. PIGN subfamily.</text>
</comment>
<keyword evidence="12" id="KW-0961">Cell wall biogenesis/degradation</keyword>
<dbReference type="FunFam" id="3.40.720.10:FF:000015">
    <property type="entry name" value="GPI ethanolamine phosphate transferase 1"/>
    <property type="match status" value="1"/>
</dbReference>
<feature type="transmembrane region" description="Helical" evidence="13">
    <location>
        <begin position="563"/>
        <end position="584"/>
    </location>
</feature>
<feature type="transmembrane region" description="Helical" evidence="13">
    <location>
        <begin position="453"/>
        <end position="476"/>
    </location>
</feature>
<dbReference type="GO" id="GO:0000324">
    <property type="term" value="C:fungal-type vacuole"/>
    <property type="evidence" value="ECO:0007669"/>
    <property type="project" value="EnsemblFungi"/>
</dbReference>
<dbReference type="GO" id="GO:0006506">
    <property type="term" value="P:GPI anchor biosynthetic process"/>
    <property type="evidence" value="ECO:0007669"/>
    <property type="project" value="UniProtKB-UniPathway"/>
</dbReference>
<dbReference type="InterPro" id="IPR007070">
    <property type="entry name" value="GPI_EtnP_transferase_1"/>
</dbReference>
<comment type="caution">
    <text evidence="13">Lacks conserved residue(s) required for the propagation of feature annotation.</text>
</comment>
<evidence type="ECO:0000313" key="17">
    <source>
        <dbReference type="Proteomes" id="UP000183365"/>
    </source>
</evidence>
<dbReference type="Proteomes" id="UP000183365">
    <property type="component" value="Unassembled WGS sequence"/>
</dbReference>
<dbReference type="InterPro" id="IPR037671">
    <property type="entry name" value="PIGN_N"/>
</dbReference>
<comment type="function">
    <text evidence="13">Ethanolamine phosphate transferase involved in glycosylphosphatidylinositol-anchor biosynthesis. Transfers ethanolamine phosphate to the first alpha-1,4-linked mannose of the glycosylphosphatidylinositol precursor of GPI-anchor.</text>
</comment>
<comment type="subcellular location">
    <subcellularLocation>
        <location evidence="1 13">Endoplasmic reticulum membrane</location>
        <topology evidence="1 13">Multi-pass membrane protein</topology>
    </subcellularLocation>
</comment>
<feature type="transmembrane region" description="Helical" evidence="13">
    <location>
        <begin position="762"/>
        <end position="778"/>
    </location>
</feature>
<feature type="transmembrane region" description="Helical" evidence="13">
    <location>
        <begin position="9"/>
        <end position="32"/>
    </location>
</feature>
<dbReference type="InterPro" id="IPR017850">
    <property type="entry name" value="Alkaline_phosphatase_core_sf"/>
</dbReference>
<feature type="domain" description="GPI ethanolamine phosphate transferase 1 C-terminal" evidence="15">
    <location>
        <begin position="443"/>
        <end position="897"/>
    </location>
</feature>
<feature type="transmembrane region" description="Helical" evidence="13">
    <location>
        <begin position="838"/>
        <end position="861"/>
    </location>
</feature>
<dbReference type="GO" id="GO:0009277">
    <property type="term" value="C:fungal-type cell wall"/>
    <property type="evidence" value="ECO:0007669"/>
    <property type="project" value="EnsemblFungi"/>
</dbReference>
<evidence type="ECO:0000256" key="4">
    <source>
        <dbReference type="ARBA" id="ARBA00020831"/>
    </source>
</evidence>
<feature type="transmembrane region" description="Helical" evidence="13">
    <location>
        <begin position="873"/>
        <end position="892"/>
    </location>
</feature>
<feature type="transmembrane region" description="Helical" evidence="13">
    <location>
        <begin position="799"/>
        <end position="818"/>
    </location>
</feature>
<feature type="transmembrane region" description="Helical" evidence="13">
    <location>
        <begin position="671"/>
        <end position="695"/>
    </location>
</feature>
<feature type="domain" description="Sulfatase N-terminal" evidence="14">
    <location>
        <begin position="228"/>
        <end position="315"/>
    </location>
</feature>
<name>A0A1L0AZ56_9ASCO</name>
<feature type="transmembrane region" description="Helical" evidence="13">
    <location>
        <begin position="642"/>
        <end position="659"/>
    </location>
</feature>
<protein>
    <recommendedName>
        <fullName evidence="4 13">GPI ethanolamine phosphate transferase 1</fullName>
        <ecNumber evidence="13">2.-.-.-</ecNumber>
    </recommendedName>
</protein>
<dbReference type="UniPathway" id="UPA00196"/>
<dbReference type="PANTHER" id="PTHR12250">
    <property type="entry name" value="PHOSPHATIDYLINOSITOL GLYCAN, CLASS N"/>
    <property type="match status" value="1"/>
</dbReference>
<evidence type="ECO:0000259" key="15">
    <source>
        <dbReference type="Pfam" id="PF04987"/>
    </source>
</evidence>
<dbReference type="EC" id="2.-.-.-" evidence="13"/>
<evidence type="ECO:0000313" key="16">
    <source>
        <dbReference type="EMBL" id="SGZ39392.1"/>
    </source>
</evidence>
<dbReference type="VEuPathDB" id="FungiDB:HGUI_01592"/>
<feature type="transmembrane region" description="Helical" evidence="13">
    <location>
        <begin position="707"/>
        <end position="726"/>
    </location>
</feature>
<evidence type="ECO:0000256" key="10">
    <source>
        <dbReference type="ARBA" id="ARBA00023136"/>
    </source>
</evidence>
<organism evidence="16 17">
    <name type="scientific">Hanseniaspora guilliermondii</name>
    <dbReference type="NCBI Taxonomy" id="56406"/>
    <lineage>
        <taxon>Eukaryota</taxon>
        <taxon>Fungi</taxon>
        <taxon>Dikarya</taxon>
        <taxon>Ascomycota</taxon>
        <taxon>Saccharomycotina</taxon>
        <taxon>Saccharomycetes</taxon>
        <taxon>Saccharomycodales</taxon>
        <taxon>Saccharomycodaceae</taxon>
        <taxon>Hanseniaspora</taxon>
    </lineage>
</organism>
<evidence type="ECO:0000256" key="1">
    <source>
        <dbReference type="ARBA" id="ARBA00004477"/>
    </source>
</evidence>
<keyword evidence="8 13" id="KW-0256">Endoplasmic reticulum</keyword>
<dbReference type="PANTHER" id="PTHR12250:SF0">
    <property type="entry name" value="GPI ETHANOLAMINE PHOSPHATE TRANSFERASE 1"/>
    <property type="match status" value="1"/>
</dbReference>
<dbReference type="GO" id="GO:0071555">
    <property type="term" value="P:cell wall organization"/>
    <property type="evidence" value="ECO:0007669"/>
    <property type="project" value="UniProtKB-KW"/>
</dbReference>
<feature type="transmembrane region" description="Helical" evidence="13">
    <location>
        <begin position="912"/>
        <end position="934"/>
    </location>
</feature>
<keyword evidence="17" id="KW-1185">Reference proteome</keyword>
<dbReference type="GO" id="GO:0051377">
    <property type="term" value="F:mannose-ethanolamine phosphotransferase activity"/>
    <property type="evidence" value="ECO:0007669"/>
    <property type="project" value="UniProtKB-UniRule"/>
</dbReference>
<dbReference type="EMBL" id="FQNF01000022">
    <property type="protein sequence ID" value="SGZ39392.1"/>
    <property type="molecule type" value="Genomic_DNA"/>
</dbReference>
<evidence type="ECO:0000256" key="9">
    <source>
        <dbReference type="ARBA" id="ARBA00022989"/>
    </source>
</evidence>
<accession>A0A1L0AZ56</accession>
<proteinExistence type="inferred from homology"/>
<dbReference type="SUPFAM" id="SSF53649">
    <property type="entry name" value="Alkaline phosphatase-like"/>
    <property type="match status" value="1"/>
</dbReference>
<dbReference type="OrthoDB" id="2748310at2759"/>
<gene>
    <name evidence="16" type="ORF">HGUI_01592</name>
</gene>
<evidence type="ECO:0000256" key="13">
    <source>
        <dbReference type="RuleBase" id="RU367138"/>
    </source>
</evidence>
<evidence type="ECO:0000256" key="2">
    <source>
        <dbReference type="ARBA" id="ARBA00004687"/>
    </source>
</evidence>
<evidence type="ECO:0000256" key="6">
    <source>
        <dbReference type="ARBA" id="ARBA00022679"/>
    </source>
</evidence>
<evidence type="ECO:0000256" key="5">
    <source>
        <dbReference type="ARBA" id="ARBA00022502"/>
    </source>
</evidence>
<dbReference type="GO" id="GO:0005789">
    <property type="term" value="C:endoplasmic reticulum membrane"/>
    <property type="evidence" value="ECO:0007669"/>
    <property type="project" value="UniProtKB-SubCell"/>
</dbReference>
<feature type="transmembrane region" description="Helical" evidence="13">
    <location>
        <begin position="590"/>
        <end position="608"/>
    </location>
</feature>
<evidence type="ECO:0000256" key="8">
    <source>
        <dbReference type="ARBA" id="ARBA00022824"/>
    </source>
</evidence>
<evidence type="ECO:0000259" key="14">
    <source>
        <dbReference type="Pfam" id="PF00884"/>
    </source>
</evidence>
<keyword evidence="9 13" id="KW-1133">Transmembrane helix</keyword>
<dbReference type="AlphaFoldDB" id="A0A1L0AZ56"/>
<dbReference type="GO" id="GO:0015867">
    <property type="term" value="P:ATP transport"/>
    <property type="evidence" value="ECO:0007669"/>
    <property type="project" value="EnsemblFungi"/>
</dbReference>
<dbReference type="Gene3D" id="3.40.720.10">
    <property type="entry name" value="Alkaline Phosphatase, subunit A"/>
    <property type="match status" value="1"/>
</dbReference>